<keyword evidence="1" id="KW-0812">Transmembrane</keyword>
<name>A0A0F9PE58_9ZZZZ</name>
<feature type="transmembrane region" description="Helical" evidence="1">
    <location>
        <begin position="59"/>
        <end position="82"/>
    </location>
</feature>
<organism evidence="2">
    <name type="scientific">marine sediment metagenome</name>
    <dbReference type="NCBI Taxonomy" id="412755"/>
    <lineage>
        <taxon>unclassified sequences</taxon>
        <taxon>metagenomes</taxon>
        <taxon>ecological metagenomes</taxon>
    </lineage>
</organism>
<protein>
    <recommendedName>
        <fullName evidence="3">MtN3 and saliva related transmembrane protein</fullName>
    </recommendedName>
</protein>
<accession>A0A0F9PE58</accession>
<keyword evidence="1" id="KW-0472">Membrane</keyword>
<keyword evidence="1" id="KW-1133">Transmembrane helix</keyword>
<dbReference type="AlphaFoldDB" id="A0A0F9PE58"/>
<evidence type="ECO:0000313" key="2">
    <source>
        <dbReference type="EMBL" id="KKM91652.1"/>
    </source>
</evidence>
<evidence type="ECO:0008006" key="3">
    <source>
        <dbReference type="Google" id="ProtNLM"/>
    </source>
</evidence>
<sequence length="95" mass="11153">MTPDQINSGFELAAGLLLMLNIRRLYHDKTLRGVCIAPTAFMATWGLWNLYFYPHVNAWWSFWAGILIVVVNTVWVGQMVYYKERRTSWKNHTTT</sequence>
<evidence type="ECO:0000256" key="1">
    <source>
        <dbReference type="SAM" id="Phobius"/>
    </source>
</evidence>
<comment type="caution">
    <text evidence="2">The sequence shown here is derived from an EMBL/GenBank/DDBJ whole genome shotgun (WGS) entry which is preliminary data.</text>
</comment>
<proteinExistence type="predicted"/>
<gene>
    <name evidence="2" type="ORF">LCGC14_1226410</name>
</gene>
<dbReference type="EMBL" id="LAZR01006506">
    <property type="protein sequence ID" value="KKM91652.1"/>
    <property type="molecule type" value="Genomic_DNA"/>
</dbReference>
<reference evidence="2" key="1">
    <citation type="journal article" date="2015" name="Nature">
        <title>Complex archaea that bridge the gap between prokaryotes and eukaryotes.</title>
        <authorList>
            <person name="Spang A."/>
            <person name="Saw J.H."/>
            <person name="Jorgensen S.L."/>
            <person name="Zaremba-Niedzwiedzka K."/>
            <person name="Martijn J."/>
            <person name="Lind A.E."/>
            <person name="van Eijk R."/>
            <person name="Schleper C."/>
            <person name="Guy L."/>
            <person name="Ettema T.J."/>
        </authorList>
    </citation>
    <scope>NUCLEOTIDE SEQUENCE</scope>
</reference>
<feature type="transmembrane region" description="Helical" evidence="1">
    <location>
        <begin position="34"/>
        <end position="53"/>
    </location>
</feature>